<organism evidence="1 2">
    <name type="scientific">Arcticibacter svalbardensis MN12-7</name>
    <dbReference type="NCBI Taxonomy" id="1150600"/>
    <lineage>
        <taxon>Bacteria</taxon>
        <taxon>Pseudomonadati</taxon>
        <taxon>Bacteroidota</taxon>
        <taxon>Sphingobacteriia</taxon>
        <taxon>Sphingobacteriales</taxon>
        <taxon>Sphingobacteriaceae</taxon>
        <taxon>Arcticibacter</taxon>
    </lineage>
</organism>
<dbReference type="Proteomes" id="UP000014174">
    <property type="component" value="Unassembled WGS sequence"/>
</dbReference>
<evidence type="ECO:0000313" key="2">
    <source>
        <dbReference type="Proteomes" id="UP000014174"/>
    </source>
</evidence>
<comment type="caution">
    <text evidence="1">The sequence shown here is derived from an EMBL/GenBank/DDBJ whole genome shotgun (WGS) entry which is preliminary data.</text>
</comment>
<sequence>MASAVAMLRHTREAIYQSAAKPAIPRPTLISLEQSGIISV</sequence>
<proteinExistence type="predicted"/>
<protein>
    <submittedName>
        <fullName evidence="1">Uncharacterized protein</fullName>
    </submittedName>
</protein>
<keyword evidence="2" id="KW-1185">Reference proteome</keyword>
<reference evidence="1 2" key="1">
    <citation type="journal article" date="2013" name="Genome Announc.">
        <title>Draft Genome Sequence of Arcticibacter svalbardensis Strain MN12-7T, a Member of the Family Sphingobacteriaceae Isolated from an Arctic Soil Sample.</title>
        <authorList>
            <person name="Shivaji S."/>
            <person name="Ara S."/>
            <person name="Prasad S."/>
            <person name="Manasa B.P."/>
            <person name="Begum Z."/>
            <person name="Singh A."/>
            <person name="Kumar Pinnaka A."/>
        </authorList>
    </citation>
    <scope>NUCLEOTIDE SEQUENCE [LARGE SCALE GENOMIC DNA]</scope>
    <source>
        <strain evidence="1 2">MN12-7</strain>
    </source>
</reference>
<accession>R9GX85</accession>
<gene>
    <name evidence="1" type="ORF">ADIARSV_0498</name>
</gene>
<dbReference type="AlphaFoldDB" id="R9GX85"/>
<name>R9GX85_9SPHI</name>
<dbReference type="EMBL" id="AQPN01000020">
    <property type="protein sequence ID" value="EOR96263.1"/>
    <property type="molecule type" value="Genomic_DNA"/>
</dbReference>
<evidence type="ECO:0000313" key="1">
    <source>
        <dbReference type="EMBL" id="EOR96263.1"/>
    </source>
</evidence>